<accession>A0ABU6ZQ51</accession>
<reference evidence="3 4" key="1">
    <citation type="journal article" date="2023" name="Plants (Basel)">
        <title>Bridging the Gap: Combining Genomics and Transcriptomics Approaches to Understand Stylosanthes scabra, an Orphan Legume from the Brazilian Caatinga.</title>
        <authorList>
            <person name="Ferreira-Neto J.R.C."/>
            <person name="da Silva M.D."/>
            <person name="Binneck E."/>
            <person name="de Melo N.F."/>
            <person name="da Silva R.H."/>
            <person name="de Melo A.L.T.M."/>
            <person name="Pandolfi V."/>
            <person name="Bustamante F.O."/>
            <person name="Brasileiro-Vidal A.C."/>
            <person name="Benko-Iseppon A.M."/>
        </authorList>
    </citation>
    <scope>NUCLEOTIDE SEQUENCE [LARGE SCALE GENOMIC DNA]</scope>
    <source>
        <tissue evidence="3">Leaves</tissue>
    </source>
</reference>
<evidence type="ECO:0000313" key="4">
    <source>
        <dbReference type="Proteomes" id="UP001341840"/>
    </source>
</evidence>
<evidence type="ECO:0000313" key="3">
    <source>
        <dbReference type="EMBL" id="MED6224064.1"/>
    </source>
</evidence>
<evidence type="ECO:0000256" key="2">
    <source>
        <dbReference type="SAM" id="Phobius"/>
    </source>
</evidence>
<feature type="transmembrane region" description="Helical" evidence="2">
    <location>
        <begin position="113"/>
        <end position="131"/>
    </location>
</feature>
<keyword evidence="2" id="KW-1133">Transmembrane helix</keyword>
<name>A0ABU6ZQ51_9FABA</name>
<evidence type="ECO:0000256" key="1">
    <source>
        <dbReference type="SAM" id="MobiDB-lite"/>
    </source>
</evidence>
<comment type="caution">
    <text evidence="3">The sequence shown here is derived from an EMBL/GenBank/DDBJ whole genome shotgun (WGS) entry which is preliminary data.</text>
</comment>
<keyword evidence="4" id="KW-1185">Reference proteome</keyword>
<gene>
    <name evidence="3" type="ORF">PIB30_080159</name>
</gene>
<dbReference type="Proteomes" id="UP001341840">
    <property type="component" value="Unassembled WGS sequence"/>
</dbReference>
<feature type="region of interest" description="Disordered" evidence="1">
    <location>
        <begin position="38"/>
        <end position="59"/>
    </location>
</feature>
<sequence>MAACKPLAELRRSWGIAITQIWGSKSFSSNSRLRSFSQLGSKAEGQGVPTKTQVQSSQGHPLDLLHNDLELQKLHHDLDKRINEYHELMKPRTAMKDRELSDRMKAARRNLKFWIGTYTSVYVVVGAAYLIDELKKPGGIPI</sequence>
<keyword evidence="2" id="KW-0812">Transmembrane</keyword>
<organism evidence="3 4">
    <name type="scientific">Stylosanthes scabra</name>
    <dbReference type="NCBI Taxonomy" id="79078"/>
    <lineage>
        <taxon>Eukaryota</taxon>
        <taxon>Viridiplantae</taxon>
        <taxon>Streptophyta</taxon>
        <taxon>Embryophyta</taxon>
        <taxon>Tracheophyta</taxon>
        <taxon>Spermatophyta</taxon>
        <taxon>Magnoliopsida</taxon>
        <taxon>eudicotyledons</taxon>
        <taxon>Gunneridae</taxon>
        <taxon>Pentapetalae</taxon>
        <taxon>rosids</taxon>
        <taxon>fabids</taxon>
        <taxon>Fabales</taxon>
        <taxon>Fabaceae</taxon>
        <taxon>Papilionoideae</taxon>
        <taxon>50 kb inversion clade</taxon>
        <taxon>dalbergioids sensu lato</taxon>
        <taxon>Dalbergieae</taxon>
        <taxon>Pterocarpus clade</taxon>
        <taxon>Stylosanthes</taxon>
    </lineage>
</organism>
<feature type="compositionally biased region" description="Polar residues" evidence="1">
    <location>
        <begin position="49"/>
        <end position="59"/>
    </location>
</feature>
<proteinExistence type="predicted"/>
<dbReference type="EMBL" id="JASCZI010273019">
    <property type="protein sequence ID" value="MED6224064.1"/>
    <property type="molecule type" value="Genomic_DNA"/>
</dbReference>
<protein>
    <submittedName>
        <fullName evidence="3">Uncharacterized protein</fullName>
    </submittedName>
</protein>
<keyword evidence="2" id="KW-0472">Membrane</keyword>